<evidence type="ECO:0000259" key="1">
    <source>
        <dbReference type="Pfam" id="PF06202"/>
    </source>
</evidence>
<keyword evidence="4" id="KW-1185">Reference proteome</keyword>
<dbReference type="InterPro" id="IPR008928">
    <property type="entry name" value="6-hairpin_glycosidase_sf"/>
</dbReference>
<dbReference type="GO" id="GO:0004134">
    <property type="term" value="F:4-alpha-glucanotransferase activity"/>
    <property type="evidence" value="ECO:0007669"/>
    <property type="project" value="InterPro"/>
</dbReference>
<dbReference type="RefSeq" id="WP_023171621.1">
    <property type="nucleotide sequence ID" value="NC_022600.1"/>
</dbReference>
<dbReference type="InterPro" id="IPR006451">
    <property type="entry name" value="Glycogen_debranch_arc"/>
</dbReference>
<name>U5QG34_GLOK1</name>
<accession>U5QG34</accession>
<dbReference type="KEGG" id="glj:GKIL_0357"/>
<feature type="domain" description="Glycogen debranching enzyme C-terminal" evidence="1">
    <location>
        <begin position="290"/>
        <end position="656"/>
    </location>
</feature>
<dbReference type="STRING" id="1183438.GKIL_0357"/>
<sequence>MAMRLGREICRTIESASCREWLVTGGTGSYASGTVAGVLTRSYHGLLVAARSPPLGRTVLLAKLDATCRYDGADFPLFANRWADGSLQPEGQIFIEQFRLEGTVPVWQFALADALIEKRIWMPPGSDTTFVRYTLLRATAGPLSLSLRALVNYRDFHSRTQANNWQMAIEPSQGGVKVTAFAAAQPFYLRCDRGEVDISGVWNRGFYLAAEKERGLEPLDDHLHAASFEATLAVGESLTFSASLTAEPHPCGTDALLQRQAHEAQLLAAFEAAHPVGKTAPVWVRQLVLAADQFIVDRPLPDQPEGKTILAGYHWFGDWGRDTMIALPGLTLSTGRPAVARSILRTFARFVDRGMLPNRFLDDSSPPAEGEYNTADATLWYFEALQQYFEATGDLPLLSELFPVLKQIIDWHERGTRYGICLDPTDGLLFAGVPGVQLTWMDAKVGDWVVTPRTGKPVEINALWYSALRTMADFARQLSQPGGGYEALAERTLDGFQRFWNAERGYCFDVLDGPDGNDPALRPNQLFAVSLSQVLLTPEQQRRVVDTCARALLASSGLRSLAPDEPGYIGHYRGDQRSRDSAYHQGTAWAWLLGPFALAHRRVYGDPLLALSFLDPIARHLLDAGLGSVSEIFEGKPPFIPRGCIAQAWSVAEVLRAWLALQS</sequence>
<dbReference type="InterPro" id="IPR032790">
    <property type="entry name" value="GDE_C"/>
</dbReference>
<dbReference type="AlphaFoldDB" id="U5QG34"/>
<protein>
    <submittedName>
        <fullName evidence="3">Glycogen debranching enzyme</fullName>
    </submittedName>
</protein>
<dbReference type="FunFam" id="1.50.10.10:FF:000073">
    <property type="entry name" value="Glycogen debranching enzyme, hypothetical (TreX-like)"/>
    <property type="match status" value="1"/>
</dbReference>
<dbReference type="eggNOG" id="COG3408">
    <property type="taxonomic scope" value="Bacteria"/>
</dbReference>
<dbReference type="NCBIfam" id="TIGR01561">
    <property type="entry name" value="gde_arch"/>
    <property type="match status" value="1"/>
</dbReference>
<dbReference type="Proteomes" id="UP000017396">
    <property type="component" value="Chromosome"/>
</dbReference>
<dbReference type="Gene3D" id="1.50.10.10">
    <property type="match status" value="1"/>
</dbReference>
<dbReference type="InterPro" id="IPR010401">
    <property type="entry name" value="AGL/Gdb1"/>
</dbReference>
<dbReference type="Pfam" id="PF06202">
    <property type="entry name" value="GDE_C"/>
    <property type="match status" value="1"/>
</dbReference>
<dbReference type="HOGENOM" id="CLU_026835_0_0_3"/>
<dbReference type="PANTHER" id="PTHR10569:SF2">
    <property type="entry name" value="GLYCOGEN DEBRANCHING ENZYME"/>
    <property type="match status" value="1"/>
</dbReference>
<dbReference type="SUPFAM" id="SSF48208">
    <property type="entry name" value="Six-hairpin glycosidases"/>
    <property type="match status" value="1"/>
</dbReference>
<evidence type="ECO:0000313" key="4">
    <source>
        <dbReference type="Proteomes" id="UP000017396"/>
    </source>
</evidence>
<dbReference type="InterPro" id="IPR024742">
    <property type="entry name" value="Glycogen_debranch_N"/>
</dbReference>
<dbReference type="GO" id="GO:0004135">
    <property type="term" value="F:amylo-alpha-1,6-glucosidase activity"/>
    <property type="evidence" value="ECO:0007669"/>
    <property type="project" value="InterPro"/>
</dbReference>
<dbReference type="Pfam" id="PF12439">
    <property type="entry name" value="GDE_N"/>
    <property type="match status" value="1"/>
</dbReference>
<dbReference type="PATRIC" id="fig|1183438.3.peg.359"/>
<reference evidence="3 4" key="1">
    <citation type="journal article" date="2013" name="PLoS ONE">
        <title>Cultivation and Complete Genome Sequencing of Gloeobacter kilaueensis sp. nov., from a Lava Cave in Kilauea Caldera, Hawai'i.</title>
        <authorList>
            <person name="Saw J.H."/>
            <person name="Schatz M."/>
            <person name="Brown M.V."/>
            <person name="Kunkel D.D."/>
            <person name="Foster J.S."/>
            <person name="Shick H."/>
            <person name="Christensen S."/>
            <person name="Hou S."/>
            <person name="Wan X."/>
            <person name="Donachie S.P."/>
        </authorList>
    </citation>
    <scope>NUCLEOTIDE SEQUENCE [LARGE SCALE GENOMIC DNA]</scope>
    <source>
        <strain evidence="4">JS</strain>
    </source>
</reference>
<dbReference type="EMBL" id="CP003587">
    <property type="protein sequence ID" value="AGY56604.1"/>
    <property type="molecule type" value="Genomic_DNA"/>
</dbReference>
<feature type="domain" description="Glycogen debranching enzyme bacterial and archaeal type N-terminal" evidence="2">
    <location>
        <begin position="19"/>
        <end position="239"/>
    </location>
</feature>
<proteinExistence type="predicted"/>
<evidence type="ECO:0000259" key="2">
    <source>
        <dbReference type="Pfam" id="PF12439"/>
    </source>
</evidence>
<dbReference type="PANTHER" id="PTHR10569">
    <property type="entry name" value="GLYCOGEN DEBRANCHING ENZYME"/>
    <property type="match status" value="1"/>
</dbReference>
<dbReference type="InterPro" id="IPR012341">
    <property type="entry name" value="6hp_glycosidase-like_sf"/>
</dbReference>
<dbReference type="OrthoDB" id="9761875at2"/>
<gene>
    <name evidence="3" type="ORF">GKIL_0357</name>
</gene>
<evidence type="ECO:0000313" key="3">
    <source>
        <dbReference type="EMBL" id="AGY56604.1"/>
    </source>
</evidence>
<dbReference type="GO" id="GO:0005980">
    <property type="term" value="P:glycogen catabolic process"/>
    <property type="evidence" value="ECO:0007669"/>
    <property type="project" value="InterPro"/>
</dbReference>
<organism evidence="3 4">
    <name type="scientific">Gloeobacter kilaueensis (strain ATCC BAA-2537 / CCAP 1431/1 / ULC 316 / JS1)</name>
    <dbReference type="NCBI Taxonomy" id="1183438"/>
    <lineage>
        <taxon>Bacteria</taxon>
        <taxon>Bacillati</taxon>
        <taxon>Cyanobacteriota</taxon>
        <taxon>Cyanophyceae</taxon>
        <taxon>Gloeobacterales</taxon>
        <taxon>Gloeobacteraceae</taxon>
        <taxon>Gloeobacter</taxon>
    </lineage>
</organism>